<sequence>MKKTNATLFLLLFLSSSIFLPVIFVSADIIPAEDDSTMIYIVEGDGTYTAWGPTTWAFGASSATMVGGQGGSPKGMTLEKLWEIRETTVFPYFEYVPILATGFVVDEYFPEEVNSYGWTNKAGIKVMNITLRENVRFHDGSEWNATVAKWNIDRAYVLTGNLTGSEGAGHSDIMGHMTFKPGPAYEPFYTTSWDHSSTYNNDPVNGLPEPPQYYGKDNDPNLSWTNVSRTYIADGHYSIFKSVIVTESADDTASGTGGTIQIEFNDWITDLRLVAWISMISMEQYGDMFYTQIQDTFDWTGDQLACGTGTYKALSVDKTDGIMYMERNDDYWNYDALRAEGKMIVKDGIISIVVGAGAGQTITTAMLAGDADVAVDGPYGELYEDQLKNSTILDYIDTGTADSIEQIDFIQPNTDLAFRKAISYAFNYTQYLVNVKEGNAIRADNLMGMNSVYLDDTVVGSYHDLTIARAALLDDATYGAVLSGEGISASSSTAEWNTFADNVESLSAVDEELFTFNFLHDIYGVELTSILETSIADIGIVLNKSGATPADPYGDWKFTTAWGMWIPMLFDRPAQYARDLEGFLVDWPMPKTDLGYLDAFYVYTSQWSDTTSSWSSIPDTWNWGLINDLTLAEYIRGLYFEDEAGRLALYSDIQVRTATITYPSMFISQDLQGRVHNKKWNVDWYWGGFDFAQVSPGGPDDVAIPGFSMIPLFIFSAISVISIGYLIKRKKKLA</sequence>
<dbReference type="InterPro" id="IPR000914">
    <property type="entry name" value="SBP_5_dom"/>
</dbReference>
<keyword evidence="4" id="KW-0472">Membrane</keyword>
<name>A0A0F9N3B0_9ZZZZ</name>
<dbReference type="SUPFAM" id="SSF53850">
    <property type="entry name" value="Periplasmic binding protein-like II"/>
    <property type="match status" value="1"/>
</dbReference>
<evidence type="ECO:0000256" key="2">
    <source>
        <dbReference type="ARBA" id="ARBA00022448"/>
    </source>
</evidence>
<dbReference type="GO" id="GO:0015833">
    <property type="term" value="P:peptide transport"/>
    <property type="evidence" value="ECO:0007669"/>
    <property type="project" value="TreeGrafter"/>
</dbReference>
<dbReference type="AlphaFoldDB" id="A0A0F9N3B0"/>
<evidence type="ECO:0000313" key="6">
    <source>
        <dbReference type="EMBL" id="KKM76017.1"/>
    </source>
</evidence>
<evidence type="ECO:0000256" key="3">
    <source>
        <dbReference type="ARBA" id="ARBA00022729"/>
    </source>
</evidence>
<keyword evidence="2" id="KW-0813">Transport</keyword>
<dbReference type="EMBL" id="LAZR01008878">
    <property type="protein sequence ID" value="KKM76017.1"/>
    <property type="molecule type" value="Genomic_DNA"/>
</dbReference>
<keyword evidence="4" id="KW-0812">Transmembrane</keyword>
<evidence type="ECO:0000256" key="1">
    <source>
        <dbReference type="ARBA" id="ARBA00005695"/>
    </source>
</evidence>
<proteinExistence type="inferred from homology"/>
<accession>A0A0F9N3B0</accession>
<keyword evidence="4" id="KW-1133">Transmembrane helix</keyword>
<feature type="domain" description="Solute-binding protein family 5" evidence="5">
    <location>
        <begin position="118"/>
        <end position="483"/>
    </location>
</feature>
<dbReference type="Gene3D" id="3.10.105.10">
    <property type="entry name" value="Dipeptide-binding Protein, Domain 3"/>
    <property type="match status" value="1"/>
</dbReference>
<dbReference type="GO" id="GO:1904680">
    <property type="term" value="F:peptide transmembrane transporter activity"/>
    <property type="evidence" value="ECO:0007669"/>
    <property type="project" value="TreeGrafter"/>
</dbReference>
<evidence type="ECO:0000256" key="4">
    <source>
        <dbReference type="SAM" id="Phobius"/>
    </source>
</evidence>
<feature type="transmembrane region" description="Helical" evidence="4">
    <location>
        <begin position="702"/>
        <end position="727"/>
    </location>
</feature>
<evidence type="ECO:0000259" key="5">
    <source>
        <dbReference type="Pfam" id="PF00496"/>
    </source>
</evidence>
<protein>
    <recommendedName>
        <fullName evidence="5">Solute-binding protein family 5 domain-containing protein</fullName>
    </recommendedName>
</protein>
<dbReference type="Pfam" id="PF00496">
    <property type="entry name" value="SBP_bac_5"/>
    <property type="match status" value="1"/>
</dbReference>
<dbReference type="Gene3D" id="3.40.190.10">
    <property type="entry name" value="Periplasmic binding protein-like II"/>
    <property type="match status" value="1"/>
</dbReference>
<comment type="similarity">
    <text evidence="1">Belongs to the bacterial solute-binding protein 5 family.</text>
</comment>
<dbReference type="InterPro" id="IPR039424">
    <property type="entry name" value="SBP_5"/>
</dbReference>
<keyword evidence="3" id="KW-0732">Signal</keyword>
<dbReference type="PANTHER" id="PTHR30290:SF9">
    <property type="entry name" value="OLIGOPEPTIDE-BINDING PROTEIN APPA"/>
    <property type="match status" value="1"/>
</dbReference>
<gene>
    <name evidence="6" type="ORF">LCGC14_1384390</name>
</gene>
<dbReference type="PANTHER" id="PTHR30290">
    <property type="entry name" value="PERIPLASMIC BINDING COMPONENT OF ABC TRANSPORTER"/>
    <property type="match status" value="1"/>
</dbReference>
<comment type="caution">
    <text evidence="6">The sequence shown here is derived from an EMBL/GenBank/DDBJ whole genome shotgun (WGS) entry which is preliminary data.</text>
</comment>
<organism evidence="6">
    <name type="scientific">marine sediment metagenome</name>
    <dbReference type="NCBI Taxonomy" id="412755"/>
    <lineage>
        <taxon>unclassified sequences</taxon>
        <taxon>metagenomes</taxon>
        <taxon>ecological metagenomes</taxon>
    </lineage>
</organism>
<reference evidence="6" key="1">
    <citation type="journal article" date="2015" name="Nature">
        <title>Complex archaea that bridge the gap between prokaryotes and eukaryotes.</title>
        <authorList>
            <person name="Spang A."/>
            <person name="Saw J.H."/>
            <person name="Jorgensen S.L."/>
            <person name="Zaremba-Niedzwiedzka K."/>
            <person name="Martijn J."/>
            <person name="Lind A.E."/>
            <person name="van Eijk R."/>
            <person name="Schleper C."/>
            <person name="Guy L."/>
            <person name="Ettema T.J."/>
        </authorList>
    </citation>
    <scope>NUCLEOTIDE SEQUENCE</scope>
</reference>